<gene>
    <name evidence="1" type="ORF">C3712_07240</name>
</gene>
<accession>A0ABX5A2S1</accession>
<proteinExistence type="predicted"/>
<reference evidence="1 2" key="1">
    <citation type="submission" date="2018-02" db="EMBL/GenBank/DDBJ databases">
        <title>Lelliotia aquatilis sp. nov., isolated from drinking water.</title>
        <authorList>
            <person name="Kaempfer P."/>
            <person name="Glaeser S."/>
            <person name="Exner M."/>
            <person name="Doijad S."/>
            <person name="Chakraborty T."/>
        </authorList>
    </citation>
    <scope>NUCLEOTIDE SEQUENCE [LARGE SCALE GENOMIC DNA]</scope>
    <source>
        <strain evidence="1 2">6331-17</strain>
    </source>
</reference>
<evidence type="ECO:0000313" key="2">
    <source>
        <dbReference type="Proteomes" id="UP000237025"/>
    </source>
</evidence>
<comment type="caution">
    <text evidence="1">The sequence shown here is derived from an EMBL/GenBank/DDBJ whole genome shotgun (WGS) entry which is preliminary data.</text>
</comment>
<protein>
    <submittedName>
        <fullName evidence="1">Uncharacterized protein</fullName>
    </submittedName>
</protein>
<name>A0ABX5A2S1_9ENTR</name>
<evidence type="ECO:0000313" key="1">
    <source>
        <dbReference type="EMBL" id="POZ24005.1"/>
    </source>
</evidence>
<dbReference type="EMBL" id="PQVW01000004">
    <property type="protein sequence ID" value="POZ24005.1"/>
    <property type="molecule type" value="Genomic_DNA"/>
</dbReference>
<keyword evidence="2" id="KW-1185">Reference proteome</keyword>
<dbReference type="RefSeq" id="WP_103948030.1">
    <property type="nucleotide sequence ID" value="NZ_PQVR01000020.1"/>
</dbReference>
<organism evidence="1 2">
    <name type="scientific">Lelliottia aquatilis</name>
    <dbReference type="NCBI Taxonomy" id="2080838"/>
    <lineage>
        <taxon>Bacteria</taxon>
        <taxon>Pseudomonadati</taxon>
        <taxon>Pseudomonadota</taxon>
        <taxon>Gammaproteobacteria</taxon>
        <taxon>Enterobacterales</taxon>
        <taxon>Enterobacteriaceae</taxon>
        <taxon>Lelliottia</taxon>
    </lineage>
</organism>
<sequence>MSFEWKSDDNAVYTADEGSRVIYGDGFDKLLGFSFTMDALDCELNLKINADSDCAFMWPVATEFSESKKTNINVQNGTLVISPERLTPVGIIGKTGEKGNRVYITVNDGAVLKIKDIHMVTHEKEAGRCDWKVSGDLIMNGGSYDSTSAFKLLEGGCWTLNQEYVNLSGDFVIDSSSVNDFGYCCLINAANLSLVGIESVENDGSFFIKGNSKVKISIDKSPISEYAGEVSIEGWVILQDKAKLTFSSFKRDSDINISCGFELRKGTTELTFGEAGKPCPIIFDSSDVKSGRYKGIFNFIHNQVDGNGGSLVFINPADNFFDLLIKGDYININGAPATYKKDYLAYPFKQGGVESVVVALKQ</sequence>
<dbReference type="Proteomes" id="UP000237025">
    <property type="component" value="Unassembled WGS sequence"/>
</dbReference>